<keyword evidence="3" id="KW-1185">Reference proteome</keyword>
<dbReference type="EMBL" id="JACMSC010000001">
    <property type="protein sequence ID" value="KAG6537557.1"/>
    <property type="molecule type" value="Genomic_DNA"/>
</dbReference>
<gene>
    <name evidence="2" type="ORF">ZIOFF_002651</name>
</gene>
<name>A0A8J5M9M7_ZINOF</name>
<reference evidence="2 3" key="1">
    <citation type="submission" date="2020-08" db="EMBL/GenBank/DDBJ databases">
        <title>Plant Genome Project.</title>
        <authorList>
            <person name="Zhang R.-G."/>
        </authorList>
    </citation>
    <scope>NUCLEOTIDE SEQUENCE [LARGE SCALE GENOMIC DNA]</scope>
    <source>
        <tissue evidence="2">Rhizome</tissue>
    </source>
</reference>
<evidence type="ECO:0000313" key="3">
    <source>
        <dbReference type="Proteomes" id="UP000734854"/>
    </source>
</evidence>
<evidence type="ECO:0000313" key="2">
    <source>
        <dbReference type="EMBL" id="KAG6537557.1"/>
    </source>
</evidence>
<feature type="region of interest" description="Disordered" evidence="1">
    <location>
        <begin position="1"/>
        <end position="61"/>
    </location>
</feature>
<feature type="compositionally biased region" description="Basic and acidic residues" evidence="1">
    <location>
        <begin position="20"/>
        <end position="53"/>
    </location>
</feature>
<sequence>MAAKAGDAPPVSAATPIDPPDPRPDSEARRVLEEERRIERNEEAADSEDCPRESKRRRTCPTALETAASSAVAAAAAEEEGQSSGAVRGEFSFFFDAKGQSPIETTPKFGTFREVLLNWEQLFNTSINIKVTCLASAVL</sequence>
<dbReference type="AlphaFoldDB" id="A0A8J5M9M7"/>
<proteinExistence type="predicted"/>
<evidence type="ECO:0000256" key="1">
    <source>
        <dbReference type="SAM" id="MobiDB-lite"/>
    </source>
</evidence>
<protein>
    <submittedName>
        <fullName evidence="2">Uncharacterized protein</fullName>
    </submittedName>
</protein>
<accession>A0A8J5M9M7</accession>
<dbReference type="Proteomes" id="UP000734854">
    <property type="component" value="Unassembled WGS sequence"/>
</dbReference>
<organism evidence="2 3">
    <name type="scientific">Zingiber officinale</name>
    <name type="common">Ginger</name>
    <name type="synonym">Amomum zingiber</name>
    <dbReference type="NCBI Taxonomy" id="94328"/>
    <lineage>
        <taxon>Eukaryota</taxon>
        <taxon>Viridiplantae</taxon>
        <taxon>Streptophyta</taxon>
        <taxon>Embryophyta</taxon>
        <taxon>Tracheophyta</taxon>
        <taxon>Spermatophyta</taxon>
        <taxon>Magnoliopsida</taxon>
        <taxon>Liliopsida</taxon>
        <taxon>Zingiberales</taxon>
        <taxon>Zingiberaceae</taxon>
        <taxon>Zingiber</taxon>
    </lineage>
</organism>
<comment type="caution">
    <text evidence="2">The sequence shown here is derived from an EMBL/GenBank/DDBJ whole genome shotgun (WGS) entry which is preliminary data.</text>
</comment>